<sequence length="510" mass="54432">MRISNLSVSGLPDVSQTSPQQLNQQNTLDGGIQYQDTSTKTSTQPPQIATTITNPPKGLNVIPEDGTDQPMSYEDVVNTLGRNEGLITKAMNKDDLKKLADDPKTPPDMQRALNTLLSDPDMYDKIDNATPGKVDGKIAANDIQAIKKTPDFMAYSDQQAETYTHTYVPSDAPPGTPPQEMTGNDAIRELYLYSQSLPKNLSLQTMKDIADGKQPLDKCPPQVQAAAKYMTDHPDQWAKYTGMTDPDKEESREALCDQASYNVKLNVNEADALNTVKNNEDIFFKDGDITPKSLQKIADDKNQPQDVRDAAKLLLKPNSMLFSMLDNGMHHAGGDFFHKSNDKKIAKGDIDAFIAHGTNQIAPAPTPSYIDTPDEMKARRDMYDGQKTQPDEKKEMGGGFFKMIDILGWITTGLSILIPGLGEAALGAGVGRAAVQAGIQAGAKAAAEGGLKAGVSAAKEAGMDAGAAASEQAAANGEKGIGYAAGQTAQRGGEKGAEAGVEHASTSGNN</sequence>
<gene>
    <name evidence="2" type="ORF">F3J37_01590</name>
</gene>
<evidence type="ECO:0000313" key="3">
    <source>
        <dbReference type="Proteomes" id="UP001515780"/>
    </source>
</evidence>
<keyword evidence="3" id="KW-1185">Reference proteome</keyword>
<accession>A0ABX0RID0</accession>
<protein>
    <recommendedName>
        <fullName evidence="4">Type III secretion translocon protein HrpF</fullName>
    </recommendedName>
</protein>
<dbReference type="Proteomes" id="UP001515780">
    <property type="component" value="Unassembled WGS sequence"/>
</dbReference>
<evidence type="ECO:0008006" key="4">
    <source>
        <dbReference type="Google" id="ProtNLM"/>
    </source>
</evidence>
<name>A0ABX0RID0_9GAMM</name>
<feature type="region of interest" description="Disordered" evidence="1">
    <location>
        <begin position="1"/>
        <end position="60"/>
    </location>
</feature>
<dbReference type="InterPro" id="IPR008718">
    <property type="entry name" value="NolX"/>
</dbReference>
<feature type="region of interest" description="Disordered" evidence="1">
    <location>
        <begin position="485"/>
        <end position="510"/>
    </location>
</feature>
<reference evidence="2 3" key="1">
    <citation type="journal article" date="2019" name="bioRxiv">
        <title>Bacteria contribute to plant secondary compound degradation in a generalist herbivore system.</title>
        <authorList>
            <person name="Francoeur C.B."/>
            <person name="Khadempour L."/>
            <person name="Moreira-Soto R.D."/>
            <person name="Gotting K."/>
            <person name="Book A.J."/>
            <person name="Pinto-Tomas A.A."/>
            <person name="Keefover-Ring K."/>
            <person name="Currie C.R."/>
        </authorList>
    </citation>
    <scope>NUCLEOTIDE SEQUENCE [LARGE SCALE GENOMIC DNA]</scope>
    <source>
        <strain evidence="2">Al-1710</strain>
    </source>
</reference>
<organism evidence="2 3">
    <name type="scientific">Candidatus Pantoea communis</name>
    <dbReference type="NCBI Taxonomy" id="2608354"/>
    <lineage>
        <taxon>Bacteria</taxon>
        <taxon>Pseudomonadati</taxon>
        <taxon>Pseudomonadota</taxon>
        <taxon>Gammaproteobacteria</taxon>
        <taxon>Enterobacterales</taxon>
        <taxon>Erwiniaceae</taxon>
        <taxon>Pantoea</taxon>
    </lineage>
</organism>
<feature type="compositionally biased region" description="Basic and acidic residues" evidence="1">
    <location>
        <begin position="492"/>
        <end position="501"/>
    </location>
</feature>
<evidence type="ECO:0000256" key="1">
    <source>
        <dbReference type="SAM" id="MobiDB-lite"/>
    </source>
</evidence>
<proteinExistence type="predicted"/>
<comment type="caution">
    <text evidence="2">The sequence shown here is derived from an EMBL/GenBank/DDBJ whole genome shotgun (WGS) entry which is preliminary data.</text>
</comment>
<dbReference type="RefSeq" id="WP_166718794.1">
    <property type="nucleotide sequence ID" value="NZ_VWXC01000001.1"/>
</dbReference>
<dbReference type="Pfam" id="PF05819">
    <property type="entry name" value="NolX"/>
    <property type="match status" value="1"/>
</dbReference>
<dbReference type="EMBL" id="VWXC01000001">
    <property type="protein sequence ID" value="NIG17371.1"/>
    <property type="molecule type" value="Genomic_DNA"/>
</dbReference>
<evidence type="ECO:0000313" key="2">
    <source>
        <dbReference type="EMBL" id="NIG17371.1"/>
    </source>
</evidence>
<feature type="compositionally biased region" description="Polar residues" evidence="1">
    <location>
        <begin position="1"/>
        <end position="54"/>
    </location>
</feature>